<evidence type="ECO:0000313" key="3">
    <source>
        <dbReference type="EMBL" id="CAF1594781.1"/>
    </source>
</evidence>
<keyword evidence="4" id="KW-1185">Reference proteome</keyword>
<reference evidence="2" key="1">
    <citation type="submission" date="2021-02" db="EMBL/GenBank/DDBJ databases">
        <authorList>
            <person name="Nowell W R."/>
        </authorList>
    </citation>
    <scope>NUCLEOTIDE SEQUENCE</scope>
</reference>
<keyword evidence="1" id="KW-0812">Transmembrane</keyword>
<evidence type="ECO:0000313" key="4">
    <source>
        <dbReference type="Proteomes" id="UP000663828"/>
    </source>
</evidence>
<gene>
    <name evidence="2" type="ORF">EDS130_LOCUS46002</name>
    <name evidence="3" type="ORF">XAT740_LOCUS46963</name>
</gene>
<dbReference type="Proteomes" id="UP000663852">
    <property type="component" value="Unassembled WGS sequence"/>
</dbReference>
<keyword evidence="1" id="KW-1133">Transmembrane helix</keyword>
<feature type="transmembrane region" description="Helical" evidence="1">
    <location>
        <begin position="82"/>
        <end position="102"/>
    </location>
</feature>
<accession>A0A815WZJ2</accession>
<evidence type="ECO:0000256" key="1">
    <source>
        <dbReference type="SAM" id="Phobius"/>
    </source>
</evidence>
<name>A0A815WZJ2_ADIRI</name>
<evidence type="ECO:0000313" key="2">
    <source>
        <dbReference type="EMBL" id="CAF1550973.1"/>
    </source>
</evidence>
<dbReference type="Proteomes" id="UP000663828">
    <property type="component" value="Unassembled WGS sequence"/>
</dbReference>
<proteinExistence type="predicted"/>
<dbReference type="AlphaFoldDB" id="A0A815WZJ2"/>
<evidence type="ECO:0000313" key="5">
    <source>
        <dbReference type="Proteomes" id="UP000663852"/>
    </source>
</evidence>
<organism evidence="2 5">
    <name type="scientific">Adineta ricciae</name>
    <name type="common">Rotifer</name>
    <dbReference type="NCBI Taxonomy" id="249248"/>
    <lineage>
        <taxon>Eukaryota</taxon>
        <taxon>Metazoa</taxon>
        <taxon>Spiralia</taxon>
        <taxon>Gnathifera</taxon>
        <taxon>Rotifera</taxon>
        <taxon>Eurotatoria</taxon>
        <taxon>Bdelloidea</taxon>
        <taxon>Adinetida</taxon>
        <taxon>Adinetidae</taxon>
        <taxon>Adineta</taxon>
    </lineage>
</organism>
<dbReference type="EMBL" id="CAJNOJ010001425">
    <property type="protein sequence ID" value="CAF1550973.1"/>
    <property type="molecule type" value="Genomic_DNA"/>
</dbReference>
<keyword evidence="1" id="KW-0472">Membrane</keyword>
<dbReference type="EMBL" id="CAJNOR010006417">
    <property type="protein sequence ID" value="CAF1594781.1"/>
    <property type="molecule type" value="Genomic_DNA"/>
</dbReference>
<sequence>MAAIVTSIFGDLCVIFRLLSSLFIKFYRRITRIRTETEQPEENRARTSIRLLQTFRLLKEKVLTLDLFESDNIHLSIISTRVYISLLLIGAITFSIYTSLAIDMYTITIRSPTLTQYENAEVFNNQLFPASSASALFTPQNNQTVAFSPTTENNNYSCSITSQCSGQRGFYPMWKLGMPVNAEVSAQLVPGFVGACFPVEAGLLSSLECIYNPSCLALLIAWRSFNMTDII</sequence>
<protein>
    <submittedName>
        <fullName evidence="2">Uncharacterized protein</fullName>
    </submittedName>
</protein>
<feature type="transmembrane region" description="Helical" evidence="1">
    <location>
        <begin position="6"/>
        <end position="24"/>
    </location>
</feature>
<comment type="caution">
    <text evidence="2">The sequence shown here is derived from an EMBL/GenBank/DDBJ whole genome shotgun (WGS) entry which is preliminary data.</text>
</comment>